<dbReference type="NCBIfam" id="NF010448">
    <property type="entry name" value="PRK13874.1"/>
    <property type="match status" value="1"/>
</dbReference>
<protein>
    <submittedName>
        <fullName evidence="2">Conjugal transfer protein TrbJ</fullName>
    </submittedName>
</protein>
<dbReference type="AlphaFoldDB" id="A0A031JTL1"/>
<keyword evidence="1" id="KW-0175">Coiled coil</keyword>
<dbReference type="NCBIfam" id="TIGR02780">
    <property type="entry name" value="TrbJ_Ti"/>
    <property type="match status" value="1"/>
</dbReference>
<dbReference type="EMBL" id="JFYZ01000018">
    <property type="protein sequence ID" value="EZP80224.1"/>
    <property type="molecule type" value="Genomic_DNA"/>
</dbReference>
<dbReference type="InterPro" id="IPR014147">
    <property type="entry name" value="T4SS_TrbJ"/>
</dbReference>
<comment type="caution">
    <text evidence="2">The sequence shown here is derived from an EMBL/GenBank/DDBJ whole genome shotgun (WGS) entry which is preliminary data.</text>
</comment>
<gene>
    <name evidence="2" type="ORF">BV97_03639</name>
</gene>
<name>A0A031JTL1_9SPHN</name>
<feature type="coiled-coil region" evidence="1">
    <location>
        <begin position="50"/>
        <end position="84"/>
    </location>
</feature>
<dbReference type="PATRIC" id="fig|158500.4.peg.3715"/>
<organism evidence="2 3">
    <name type="scientific">Novosphingobium resinovorum</name>
    <dbReference type="NCBI Taxonomy" id="158500"/>
    <lineage>
        <taxon>Bacteria</taxon>
        <taxon>Pseudomonadati</taxon>
        <taxon>Pseudomonadota</taxon>
        <taxon>Alphaproteobacteria</taxon>
        <taxon>Sphingomonadales</taxon>
        <taxon>Sphingomonadaceae</taxon>
        <taxon>Novosphingobium</taxon>
    </lineage>
</organism>
<dbReference type="Proteomes" id="UP000024329">
    <property type="component" value="Unassembled WGS sequence"/>
</dbReference>
<evidence type="ECO:0000313" key="2">
    <source>
        <dbReference type="EMBL" id="EZP80224.1"/>
    </source>
</evidence>
<sequence>MKIKSRTASIGAAAALGVTVVAALGAGGLFSSKPAHALVVYDPSNYAQNVLTAARTLQQVNNQIKALQNQAQSLINEAKNLSTISFPELEELTGTLQQIDRLMGQAGRIQFRIADVDKQFGDLYPDAFRQSLKQDAQVAAARARLDTELAAYRQTASVQAQIAENVETDRSALTALVERSQGAEGSLQAQQATNQLLALVVKQQLQVQQMMAAQFRAQTVSGANEAQARAQAQSAAAKFLGTGSAYTPH</sequence>
<proteinExistence type="predicted"/>
<evidence type="ECO:0000313" key="3">
    <source>
        <dbReference type="Proteomes" id="UP000024329"/>
    </source>
</evidence>
<dbReference type="eggNOG" id="COG5314">
    <property type="taxonomic scope" value="Bacteria"/>
</dbReference>
<reference evidence="2 3" key="1">
    <citation type="submission" date="2014-03" db="EMBL/GenBank/DDBJ databases">
        <title>Whole genome sequence of Novosphingobium resinovorum KF1.</title>
        <authorList>
            <person name="Gan H.M."/>
            <person name="Gan H.Y."/>
            <person name="Chew T.H."/>
            <person name="Savka M.A."/>
        </authorList>
    </citation>
    <scope>NUCLEOTIDE SEQUENCE [LARGE SCALE GENOMIC DNA]</scope>
    <source>
        <strain evidence="2 3">KF1</strain>
    </source>
</reference>
<accession>A0A031JTL1</accession>
<evidence type="ECO:0000256" key="1">
    <source>
        <dbReference type="SAM" id="Coils"/>
    </source>
</evidence>
<dbReference type="RefSeq" id="WP_036527491.1">
    <property type="nucleotide sequence ID" value="NZ_JFYZ01000018.1"/>
</dbReference>